<protein>
    <submittedName>
        <fullName evidence="1">Isoamyl acetate-hydrolyzing esterase</fullName>
    </submittedName>
</protein>
<dbReference type="SUPFAM" id="SSF52266">
    <property type="entry name" value="SGNH hydrolase"/>
    <property type="match status" value="1"/>
</dbReference>
<dbReference type="Proteomes" id="UP000422736">
    <property type="component" value="Chromosome 2"/>
</dbReference>
<dbReference type="PANTHER" id="PTHR14209">
    <property type="entry name" value="ISOAMYL ACETATE-HYDROLYZING ESTERASE 1"/>
    <property type="match status" value="1"/>
</dbReference>
<sequence length="241" mass="27523">MALVYKKFLLFGDSITEFSFNTRMSNVEGKDEFSFGAAMVNAYTRKLDIVQRGFSGFNSRWALKLLPKILEQENNVAIATLFFGSNDACQHEHQHVPLPEYKENTKKLIEMFKKNGIKVVVIGPALYDVDKWYPSHGAEVDKGYVRSNELFAQYSEAAQEIANAQEVAFVNLHEAFKKQDDWKSLLCDGLHFSGKGYEVMFNEVIKTVEEKYPEFAPKAVEYKLPNWRLVKSDGSTLDPLL</sequence>
<dbReference type="InterPro" id="IPR036514">
    <property type="entry name" value="SGNH_hydro_sf"/>
</dbReference>
<evidence type="ECO:0000313" key="2">
    <source>
        <dbReference type="Proteomes" id="UP000422736"/>
    </source>
</evidence>
<dbReference type="EMBL" id="CP015055">
    <property type="protein sequence ID" value="QGN14790.1"/>
    <property type="molecule type" value="Genomic_DNA"/>
</dbReference>
<proteinExistence type="predicted"/>
<dbReference type="Gene3D" id="3.40.50.1110">
    <property type="entry name" value="SGNH hydrolase"/>
    <property type="match status" value="1"/>
</dbReference>
<evidence type="ECO:0000313" key="1">
    <source>
        <dbReference type="EMBL" id="QGN14790.1"/>
    </source>
</evidence>
<dbReference type="InterPro" id="IPR001087">
    <property type="entry name" value="GDSL"/>
</dbReference>
<dbReference type="InterPro" id="IPR045136">
    <property type="entry name" value="Iah1-like"/>
</dbReference>
<dbReference type="Pfam" id="PF00657">
    <property type="entry name" value="Lipase_GDSL"/>
    <property type="match status" value="1"/>
</dbReference>
<organism evidence="1 2">
    <name type="scientific">Kluyveromyces marxianus</name>
    <name type="common">Yeast</name>
    <name type="synonym">Candida kefyr</name>
    <dbReference type="NCBI Taxonomy" id="4911"/>
    <lineage>
        <taxon>Eukaryota</taxon>
        <taxon>Fungi</taxon>
        <taxon>Dikarya</taxon>
        <taxon>Ascomycota</taxon>
        <taxon>Saccharomycotina</taxon>
        <taxon>Saccharomycetes</taxon>
        <taxon>Saccharomycetales</taxon>
        <taxon>Saccharomycetaceae</taxon>
        <taxon>Kluyveromyces</taxon>
    </lineage>
</organism>
<dbReference type="CDD" id="cd01838">
    <property type="entry name" value="Isoamyl_acetate_hydrolase_like"/>
    <property type="match status" value="1"/>
</dbReference>
<accession>A0ABX6ER58</accession>
<gene>
    <name evidence="1" type="primary">IAH1</name>
    <name evidence="1" type="ORF">FIM1_1461</name>
</gene>
<dbReference type="PANTHER" id="PTHR14209:SF19">
    <property type="entry name" value="ISOAMYL ACETATE-HYDROLYZING ESTERASE 1 HOMOLOG"/>
    <property type="match status" value="1"/>
</dbReference>
<name>A0ABX6ER58_KLUMA</name>
<keyword evidence="2" id="KW-1185">Reference proteome</keyword>
<reference evidence="1 2" key="2">
    <citation type="submission" date="2019-11" db="EMBL/GenBank/DDBJ databases">
        <authorList>
            <person name="Lu H."/>
        </authorList>
    </citation>
    <scope>NUCLEOTIDE SEQUENCE [LARGE SCALE GENOMIC DNA]</scope>
    <source>
        <strain evidence="1 2">FIM1</strain>
    </source>
</reference>
<reference evidence="1 2" key="1">
    <citation type="submission" date="2016-03" db="EMBL/GenBank/DDBJ databases">
        <title>How can Kluyveromyces marxianus grow so fast - potential evolutionary course in Saccharomyces Complex revealed by comparative genomics.</title>
        <authorList>
            <person name="Mo W."/>
            <person name="Lu W."/>
            <person name="Yang X."/>
            <person name="Qi J."/>
            <person name="Lv H."/>
        </authorList>
    </citation>
    <scope>NUCLEOTIDE SEQUENCE [LARGE SCALE GENOMIC DNA]</scope>
    <source>
        <strain evidence="1 2">FIM1</strain>
    </source>
</reference>